<dbReference type="Proteomes" id="UP000006039">
    <property type="component" value="Unassembled WGS sequence"/>
</dbReference>
<dbReference type="Pfam" id="PF17111">
    <property type="entry name" value="PigL_N"/>
    <property type="match status" value="1"/>
</dbReference>
<evidence type="ECO:0000313" key="4">
    <source>
        <dbReference type="EnsemblFungi" id="EJT70639"/>
    </source>
</evidence>
<keyword evidence="5" id="KW-1185">Reference proteome</keyword>
<reference evidence="3" key="2">
    <citation type="submission" date="2010-07" db="EMBL/GenBank/DDBJ databases">
        <authorList>
            <consortium name="The Broad Institute Genome Sequencing Platform"/>
            <consortium name="Broad Institute Genome Sequencing Center for Infectious Disease"/>
            <person name="Ma L.-J."/>
            <person name="Dead R."/>
            <person name="Young S."/>
            <person name="Zeng Q."/>
            <person name="Koehrsen M."/>
            <person name="Alvarado L."/>
            <person name="Berlin A."/>
            <person name="Chapman S.B."/>
            <person name="Chen Z."/>
            <person name="Freedman E."/>
            <person name="Gellesch M."/>
            <person name="Goldberg J."/>
            <person name="Griggs A."/>
            <person name="Gujja S."/>
            <person name="Heilman E.R."/>
            <person name="Heiman D."/>
            <person name="Hepburn T."/>
            <person name="Howarth C."/>
            <person name="Jen D."/>
            <person name="Larson L."/>
            <person name="Mehta T."/>
            <person name="Neiman D."/>
            <person name="Pearson M."/>
            <person name="Roberts A."/>
            <person name="Saif S."/>
            <person name="Shea T."/>
            <person name="Shenoy N."/>
            <person name="Sisk P."/>
            <person name="Stolte C."/>
            <person name="Sykes S."/>
            <person name="Walk T."/>
            <person name="White J."/>
            <person name="Yandava C."/>
            <person name="Haas B."/>
            <person name="Nusbaum C."/>
            <person name="Birren B."/>
        </authorList>
    </citation>
    <scope>NUCLEOTIDE SEQUENCE</scope>
    <source>
        <strain evidence="3">R3-111a-1</strain>
    </source>
</reference>
<dbReference type="eggNOG" id="ENOG502SK11">
    <property type="taxonomic scope" value="Eukaryota"/>
</dbReference>
<reference evidence="3" key="3">
    <citation type="submission" date="2010-09" db="EMBL/GenBank/DDBJ databases">
        <title>Annotation of Gaeumannomyces graminis var. tritici R3-111a-1.</title>
        <authorList>
            <consortium name="The Broad Institute Genome Sequencing Platform"/>
            <person name="Ma L.-J."/>
            <person name="Dead R."/>
            <person name="Young S.K."/>
            <person name="Zeng Q."/>
            <person name="Gargeya S."/>
            <person name="Fitzgerald M."/>
            <person name="Haas B."/>
            <person name="Abouelleil A."/>
            <person name="Alvarado L."/>
            <person name="Arachchi H.M."/>
            <person name="Berlin A."/>
            <person name="Brown A."/>
            <person name="Chapman S.B."/>
            <person name="Chen Z."/>
            <person name="Dunbar C."/>
            <person name="Freedman E."/>
            <person name="Gearin G."/>
            <person name="Gellesch M."/>
            <person name="Goldberg J."/>
            <person name="Griggs A."/>
            <person name="Gujja S."/>
            <person name="Heiman D."/>
            <person name="Howarth C."/>
            <person name="Larson L."/>
            <person name="Lui A."/>
            <person name="MacDonald P.J.P."/>
            <person name="Mehta T."/>
            <person name="Montmayeur A."/>
            <person name="Murphy C."/>
            <person name="Neiman D."/>
            <person name="Pearson M."/>
            <person name="Priest M."/>
            <person name="Roberts A."/>
            <person name="Saif S."/>
            <person name="Shea T."/>
            <person name="Shenoy N."/>
            <person name="Sisk P."/>
            <person name="Stolte C."/>
            <person name="Sykes S."/>
            <person name="Yandava C."/>
            <person name="Wortman J."/>
            <person name="Nusbaum C."/>
            <person name="Birren B."/>
        </authorList>
    </citation>
    <scope>NUCLEOTIDE SEQUENCE</scope>
    <source>
        <strain evidence="3">R3-111a-1</strain>
    </source>
</reference>
<protein>
    <recommendedName>
        <fullName evidence="2">Azaphilone pigments biosynthesis cluster protein L N-terminal domain-containing protein</fullName>
    </recommendedName>
</protein>
<dbReference type="OrthoDB" id="428260at2759"/>
<evidence type="ECO:0000313" key="3">
    <source>
        <dbReference type="EMBL" id="EJT70639.1"/>
    </source>
</evidence>
<dbReference type="HOGENOM" id="CLU_032923_1_0_1"/>
<gene>
    <name evidence="4" type="primary">20352120</name>
    <name evidence="3" type="ORF">GGTG_11662</name>
</gene>
<reference evidence="5" key="1">
    <citation type="submission" date="2010-07" db="EMBL/GenBank/DDBJ databases">
        <title>The genome sequence of Gaeumannomyces graminis var. tritici strain R3-111a-1.</title>
        <authorList>
            <consortium name="The Broad Institute Genome Sequencing Platform"/>
            <person name="Ma L.-J."/>
            <person name="Dead R."/>
            <person name="Young S."/>
            <person name="Zeng Q."/>
            <person name="Koehrsen M."/>
            <person name="Alvarado L."/>
            <person name="Berlin A."/>
            <person name="Chapman S.B."/>
            <person name="Chen Z."/>
            <person name="Freedman E."/>
            <person name="Gellesch M."/>
            <person name="Goldberg J."/>
            <person name="Griggs A."/>
            <person name="Gujja S."/>
            <person name="Heilman E.R."/>
            <person name="Heiman D."/>
            <person name="Hepburn T."/>
            <person name="Howarth C."/>
            <person name="Jen D."/>
            <person name="Larson L."/>
            <person name="Mehta T."/>
            <person name="Neiman D."/>
            <person name="Pearson M."/>
            <person name="Roberts A."/>
            <person name="Saif S."/>
            <person name="Shea T."/>
            <person name="Shenoy N."/>
            <person name="Sisk P."/>
            <person name="Stolte C."/>
            <person name="Sykes S."/>
            <person name="Walk T."/>
            <person name="White J."/>
            <person name="Yandava C."/>
            <person name="Haas B."/>
            <person name="Nusbaum C."/>
            <person name="Birren B."/>
        </authorList>
    </citation>
    <scope>NUCLEOTIDE SEQUENCE [LARGE SCALE GENOMIC DNA]</scope>
    <source>
        <strain evidence="5">R3-111a-1</strain>
    </source>
</reference>
<organism evidence="3">
    <name type="scientific">Gaeumannomyces tritici (strain R3-111a-1)</name>
    <name type="common">Wheat and barley take-all root rot fungus</name>
    <name type="synonym">Gaeumannomyces graminis var. tritici</name>
    <dbReference type="NCBI Taxonomy" id="644352"/>
    <lineage>
        <taxon>Eukaryota</taxon>
        <taxon>Fungi</taxon>
        <taxon>Dikarya</taxon>
        <taxon>Ascomycota</taxon>
        <taxon>Pezizomycotina</taxon>
        <taxon>Sordariomycetes</taxon>
        <taxon>Sordariomycetidae</taxon>
        <taxon>Magnaporthales</taxon>
        <taxon>Magnaporthaceae</taxon>
        <taxon>Gaeumannomyces</taxon>
    </lineage>
</organism>
<evidence type="ECO:0000313" key="5">
    <source>
        <dbReference type="Proteomes" id="UP000006039"/>
    </source>
</evidence>
<dbReference type="AlphaFoldDB" id="J3PDT9"/>
<feature type="region of interest" description="Disordered" evidence="1">
    <location>
        <begin position="369"/>
        <end position="425"/>
    </location>
</feature>
<sequence>MADPLTISVSVLAIITGAIQSTKSLHATVSRYKARDRTLNRLHDELVDLARVLDSLEQAVGSEASIWALLEGPVSQCSKTCREFEEVMKKFGGKSVTGLRDWAKMEFMRDDINGFIETLATYKATITVGLGLISMLYSKLNHKVLEQFDEAIKDAVDNLEMRLQRIDERLARIDPDETSDVETSIMLHDERERTRQCLRVCEKARSYLDSLAQDQQIPPQQGEASSAGNIARDQFESELKMKRAINESRSMFTETLRQIQEDYNRLVSSDGPETDQQRTQLRLQEHIATSRQCLELCKEASNQVAFQKIHIIREVVADDDTDQVVVTTLADLFDVGKVLAKSRSSQLVGSMADETLKKLSTDRYRSRFGVASSDHGPLNLKAQEGSKPAPHPIRNDGQPESAGSRHDKPTSNEVRKRAAEGRGSP</sequence>
<dbReference type="EnsemblFungi" id="EJT70639">
    <property type="protein sequence ID" value="EJT70639"/>
    <property type="gene ID" value="GGTG_11662"/>
</dbReference>
<evidence type="ECO:0000259" key="2">
    <source>
        <dbReference type="Pfam" id="PF17111"/>
    </source>
</evidence>
<dbReference type="GeneID" id="20352120"/>
<reference evidence="4" key="4">
    <citation type="journal article" date="2015" name="G3 (Bethesda)">
        <title>Genome sequences of three phytopathogenic species of the Magnaporthaceae family of fungi.</title>
        <authorList>
            <person name="Okagaki L.H."/>
            <person name="Nunes C.C."/>
            <person name="Sailsbery J."/>
            <person name="Clay B."/>
            <person name="Brown D."/>
            <person name="John T."/>
            <person name="Oh Y."/>
            <person name="Young N."/>
            <person name="Fitzgerald M."/>
            <person name="Haas B.J."/>
            <person name="Zeng Q."/>
            <person name="Young S."/>
            <person name="Adiconis X."/>
            <person name="Fan L."/>
            <person name="Levin J.Z."/>
            <person name="Mitchell T.K."/>
            <person name="Okubara P.A."/>
            <person name="Farman M.L."/>
            <person name="Kohn L.M."/>
            <person name="Birren B."/>
            <person name="Ma L.-J."/>
            <person name="Dean R.A."/>
        </authorList>
    </citation>
    <scope>NUCLEOTIDE SEQUENCE</scope>
    <source>
        <strain evidence="4">R3-111a-1</strain>
    </source>
</reference>
<name>J3PDT9_GAET3</name>
<evidence type="ECO:0000256" key="1">
    <source>
        <dbReference type="SAM" id="MobiDB-lite"/>
    </source>
</evidence>
<dbReference type="InterPro" id="IPR031348">
    <property type="entry name" value="PigL_N"/>
</dbReference>
<proteinExistence type="predicted"/>
<dbReference type="EMBL" id="GL385401">
    <property type="protein sequence ID" value="EJT70639.1"/>
    <property type="molecule type" value="Genomic_DNA"/>
</dbReference>
<reference evidence="4" key="5">
    <citation type="submission" date="2018-04" db="UniProtKB">
        <authorList>
            <consortium name="EnsemblFungi"/>
        </authorList>
    </citation>
    <scope>IDENTIFICATION</scope>
    <source>
        <strain evidence="4">R3-111a-1</strain>
    </source>
</reference>
<dbReference type="RefSeq" id="XP_009227817.1">
    <property type="nucleotide sequence ID" value="XM_009229553.1"/>
</dbReference>
<feature type="compositionally biased region" description="Basic and acidic residues" evidence="1">
    <location>
        <begin position="403"/>
        <end position="425"/>
    </location>
</feature>
<accession>J3PDT9</accession>
<dbReference type="VEuPathDB" id="FungiDB:GGTG_11662"/>
<feature type="domain" description="Azaphilone pigments biosynthesis cluster protein L N-terminal" evidence="2">
    <location>
        <begin position="2"/>
        <end position="202"/>
    </location>
</feature>